<organism evidence="4 5">
    <name type="scientific">Nocardia rhizosphaerae</name>
    <dbReference type="NCBI Taxonomy" id="1691571"/>
    <lineage>
        <taxon>Bacteria</taxon>
        <taxon>Bacillati</taxon>
        <taxon>Actinomycetota</taxon>
        <taxon>Actinomycetes</taxon>
        <taxon>Mycobacteriales</taxon>
        <taxon>Nocardiaceae</taxon>
        <taxon>Nocardia</taxon>
    </lineage>
</organism>
<keyword evidence="4" id="KW-0540">Nuclease</keyword>
<dbReference type="Proteomes" id="UP001595767">
    <property type="component" value="Unassembled WGS sequence"/>
</dbReference>
<evidence type="ECO:0000313" key="5">
    <source>
        <dbReference type="Proteomes" id="UP001595767"/>
    </source>
</evidence>
<evidence type="ECO:0000259" key="1">
    <source>
        <dbReference type="Pfam" id="PF13304"/>
    </source>
</evidence>
<accession>A0ABV8L374</accession>
<dbReference type="EMBL" id="JBHSBA010000005">
    <property type="protein sequence ID" value="MFC4125205.1"/>
    <property type="molecule type" value="Genomic_DNA"/>
</dbReference>
<keyword evidence="4" id="KW-0378">Hydrolase</keyword>
<dbReference type="Pfam" id="PF13476">
    <property type="entry name" value="AAA_23"/>
    <property type="match status" value="1"/>
</dbReference>
<evidence type="ECO:0000259" key="2">
    <source>
        <dbReference type="Pfam" id="PF13476"/>
    </source>
</evidence>
<dbReference type="CDD" id="cd01026">
    <property type="entry name" value="TOPRIM_OLD"/>
    <property type="match status" value="1"/>
</dbReference>
<gene>
    <name evidence="4" type="ORF">ACFOW8_09730</name>
</gene>
<reference evidence="5" key="1">
    <citation type="journal article" date="2019" name="Int. J. Syst. Evol. Microbiol.">
        <title>The Global Catalogue of Microorganisms (GCM) 10K type strain sequencing project: providing services to taxonomists for standard genome sequencing and annotation.</title>
        <authorList>
            <consortium name="The Broad Institute Genomics Platform"/>
            <consortium name="The Broad Institute Genome Sequencing Center for Infectious Disease"/>
            <person name="Wu L."/>
            <person name="Ma J."/>
        </authorList>
    </citation>
    <scope>NUCLEOTIDE SEQUENCE [LARGE SCALE GENOMIC DNA]</scope>
    <source>
        <strain evidence="5">CGMCC 4.7204</strain>
    </source>
</reference>
<dbReference type="RefSeq" id="WP_378548867.1">
    <property type="nucleotide sequence ID" value="NZ_JBHSBA010000005.1"/>
</dbReference>
<feature type="domain" description="Rad50/SbcC-type AAA" evidence="2">
    <location>
        <begin position="7"/>
        <end position="91"/>
    </location>
</feature>
<sequence>MTLHISRVHIVNFRNFADLDIDPFPAPAVIVGENGVGKSNFLYALQLVLDPDLPDSARRLKAEDIHDGATGPLGPGLSGGAEVMVEVEFSGFDDDDEAVAALSGALTRLERPMRATLTYRFAPRAILELSGDTVLADRGYEVERGYNPNDYDFRVMKKDDPTTDASRIRRLVSLRVLPALRDAETDLSRWNRSPLRTLLEDLDFDPVKLAAVAADIDVVAKNLALEPEIDGLQQRLATRLHDLVGPRLPVEPTIGVVSSRPDSLLRGLRLFIDAARTRSVADASLGAANVLYLGLLMEALAVRRAASAFVTTVIGVEEPEAHLHVGLQRRLFRHLLETEPSLLLTTHSPHIAAVAPLDSLLLLRTVDGESVAVTALQARLDARERRDISRYLDVTRAELLFARVVLLVEGVAEVFLLPAIAAAAGFDLDEYGIVIVNVAGTDFKPYVKLLGKDGLAIPYAILTDGDPLRTSKRPEQGLARAAELLSDGPARTQVTEGVKQLIELEKKDRDAGFDLRQSLQDICASHMIFVGDETLEIDLLPLVGNELVSAYSELAPSANSSANMASDVQVLMAEDGLESLLEATATALVAGAAREGKEVTSAGRIGRVLGRIERVGKGRLAQRLADHVAGIDMRERTLQLLDALEVDVELGVEDGEAIDAELLSETGTARACLRILDWASETVREHPLFGAEC</sequence>
<comment type="caution">
    <text evidence="4">The sequence shown here is derived from an EMBL/GenBank/DDBJ whole genome shotgun (WGS) entry which is preliminary data.</text>
</comment>
<keyword evidence="5" id="KW-1185">Reference proteome</keyword>
<feature type="domain" description="ATPase AAA-type core" evidence="1">
    <location>
        <begin position="234"/>
        <end position="351"/>
    </location>
</feature>
<dbReference type="PANTHER" id="PTHR43581">
    <property type="entry name" value="ATP/GTP PHOSPHATASE"/>
    <property type="match status" value="1"/>
</dbReference>
<proteinExistence type="predicted"/>
<dbReference type="Pfam" id="PF13304">
    <property type="entry name" value="AAA_21"/>
    <property type="match status" value="1"/>
</dbReference>
<protein>
    <submittedName>
        <fullName evidence="4">ATP-dependent endonuclease</fullName>
    </submittedName>
</protein>
<dbReference type="PANTHER" id="PTHR43581:SF4">
    <property type="entry name" value="ATP_GTP PHOSPHATASE"/>
    <property type="match status" value="1"/>
</dbReference>
<dbReference type="InterPro" id="IPR003959">
    <property type="entry name" value="ATPase_AAA_core"/>
</dbReference>
<dbReference type="InterPro" id="IPR034139">
    <property type="entry name" value="TOPRIM_OLD"/>
</dbReference>
<dbReference type="InterPro" id="IPR027417">
    <property type="entry name" value="P-loop_NTPase"/>
</dbReference>
<evidence type="ECO:0000259" key="3">
    <source>
        <dbReference type="Pfam" id="PF20469"/>
    </source>
</evidence>
<dbReference type="GO" id="GO:0004519">
    <property type="term" value="F:endonuclease activity"/>
    <property type="evidence" value="ECO:0007669"/>
    <property type="project" value="UniProtKB-KW"/>
</dbReference>
<dbReference type="SUPFAM" id="SSF52540">
    <property type="entry name" value="P-loop containing nucleoside triphosphate hydrolases"/>
    <property type="match status" value="1"/>
</dbReference>
<name>A0ABV8L374_9NOCA</name>
<dbReference type="InterPro" id="IPR051396">
    <property type="entry name" value="Bact_Antivir_Def_Nuclease"/>
</dbReference>
<feature type="domain" description="OLD protein-like TOPRIM" evidence="3">
    <location>
        <begin position="400"/>
        <end position="466"/>
    </location>
</feature>
<dbReference type="InterPro" id="IPR038729">
    <property type="entry name" value="Rad50/SbcC_AAA"/>
</dbReference>
<keyword evidence="4" id="KW-0255">Endonuclease</keyword>
<dbReference type="Pfam" id="PF20469">
    <property type="entry name" value="OLD-like_TOPRIM"/>
    <property type="match status" value="1"/>
</dbReference>
<dbReference type="Gene3D" id="3.40.50.300">
    <property type="entry name" value="P-loop containing nucleotide triphosphate hydrolases"/>
    <property type="match status" value="1"/>
</dbReference>
<evidence type="ECO:0000313" key="4">
    <source>
        <dbReference type="EMBL" id="MFC4125205.1"/>
    </source>
</evidence>